<proteinExistence type="predicted"/>
<dbReference type="Proteomes" id="UP000308092">
    <property type="component" value="Unassembled WGS sequence"/>
</dbReference>
<feature type="region of interest" description="Disordered" evidence="1">
    <location>
        <begin position="103"/>
        <end position="201"/>
    </location>
</feature>
<evidence type="ECO:0000256" key="1">
    <source>
        <dbReference type="SAM" id="MobiDB-lite"/>
    </source>
</evidence>
<dbReference type="AlphaFoldDB" id="A0A4S3J6L4"/>
<name>A0A4S3J6L4_9EURO</name>
<sequence>MRPRFYSYKNKLQPGLALFALKRQALNLYKLTSKYVDDILHSTPSDVEQVVIEPDGGWSCHKGVSTTGAGHVTPTSDDDDLIEIKEPAIPTVNQETFPIENLSLQRTPAQSREPSTTSSATRPPNSKRSVAQVIDLTGSDDDEDDPPARPVKRPALNVFSRPLSRQGFRNHYNGGSVNGKTVPFASQTSSESPGRAGGYDK</sequence>
<keyword evidence="3" id="KW-1185">Reference proteome</keyword>
<dbReference type="VEuPathDB" id="FungiDB:EYZ11_009951"/>
<evidence type="ECO:0000313" key="3">
    <source>
        <dbReference type="Proteomes" id="UP000308092"/>
    </source>
</evidence>
<reference evidence="2 3" key="1">
    <citation type="submission" date="2019-03" db="EMBL/GenBank/DDBJ databases">
        <title>The genome sequence of a newly discovered highly antifungal drug resistant Aspergillus species, Aspergillus tanneri NIH 1004.</title>
        <authorList>
            <person name="Mounaud S."/>
            <person name="Singh I."/>
            <person name="Joardar V."/>
            <person name="Pakala S."/>
            <person name="Pakala S."/>
            <person name="Venepally P."/>
            <person name="Hoover J."/>
            <person name="Nierman W."/>
            <person name="Chung J."/>
            <person name="Losada L."/>
        </authorList>
    </citation>
    <scope>NUCLEOTIDE SEQUENCE [LARGE SCALE GENOMIC DNA]</scope>
    <source>
        <strain evidence="2 3">NIH1004</strain>
    </source>
</reference>
<protein>
    <submittedName>
        <fullName evidence="2">Uncharacterized protein</fullName>
    </submittedName>
</protein>
<accession>A0A4S3J6L4</accession>
<feature type="compositionally biased region" description="Polar residues" evidence="1">
    <location>
        <begin position="103"/>
        <end position="129"/>
    </location>
</feature>
<organism evidence="2 3">
    <name type="scientific">Aspergillus tanneri</name>
    <dbReference type="NCBI Taxonomy" id="1220188"/>
    <lineage>
        <taxon>Eukaryota</taxon>
        <taxon>Fungi</taxon>
        <taxon>Dikarya</taxon>
        <taxon>Ascomycota</taxon>
        <taxon>Pezizomycotina</taxon>
        <taxon>Eurotiomycetes</taxon>
        <taxon>Eurotiomycetidae</taxon>
        <taxon>Eurotiales</taxon>
        <taxon>Aspergillaceae</taxon>
        <taxon>Aspergillus</taxon>
        <taxon>Aspergillus subgen. Circumdati</taxon>
    </lineage>
</organism>
<feature type="compositionally biased region" description="Polar residues" evidence="1">
    <location>
        <begin position="173"/>
        <end position="192"/>
    </location>
</feature>
<dbReference type="EMBL" id="SOSA01000504">
    <property type="protein sequence ID" value="THC90589.1"/>
    <property type="molecule type" value="Genomic_DNA"/>
</dbReference>
<gene>
    <name evidence="2" type="ORF">EYZ11_009951</name>
</gene>
<comment type="caution">
    <text evidence="2">The sequence shown here is derived from an EMBL/GenBank/DDBJ whole genome shotgun (WGS) entry which is preliminary data.</text>
</comment>
<evidence type="ECO:0000313" key="2">
    <source>
        <dbReference type="EMBL" id="THC90589.1"/>
    </source>
</evidence>